<feature type="compositionally biased region" description="Acidic residues" evidence="2">
    <location>
        <begin position="140"/>
        <end position="149"/>
    </location>
</feature>
<evidence type="ECO:0008006" key="4">
    <source>
        <dbReference type="Google" id="ProtNLM"/>
    </source>
</evidence>
<keyword evidence="1" id="KW-0238">DNA-binding</keyword>
<dbReference type="NCBIfam" id="TIGR00621">
    <property type="entry name" value="ssb"/>
    <property type="match status" value="1"/>
</dbReference>
<dbReference type="GO" id="GO:0009295">
    <property type="term" value="C:nucleoid"/>
    <property type="evidence" value="ECO:0007669"/>
    <property type="project" value="TreeGrafter"/>
</dbReference>
<name>A0A382MNV7_9ZZZZ</name>
<dbReference type="InterPro" id="IPR012340">
    <property type="entry name" value="NA-bd_OB-fold"/>
</dbReference>
<dbReference type="GO" id="GO:0003697">
    <property type="term" value="F:single-stranded DNA binding"/>
    <property type="evidence" value="ECO:0007669"/>
    <property type="project" value="InterPro"/>
</dbReference>
<reference evidence="3" key="1">
    <citation type="submission" date="2018-05" db="EMBL/GenBank/DDBJ databases">
        <authorList>
            <person name="Lanie J.A."/>
            <person name="Ng W.-L."/>
            <person name="Kazmierczak K.M."/>
            <person name="Andrzejewski T.M."/>
            <person name="Davidsen T.M."/>
            <person name="Wayne K.J."/>
            <person name="Tettelin H."/>
            <person name="Glass J.I."/>
            <person name="Rusch D."/>
            <person name="Podicherti R."/>
            <person name="Tsui H.-C.T."/>
            <person name="Winkler M.E."/>
        </authorList>
    </citation>
    <scope>NUCLEOTIDE SEQUENCE</scope>
</reference>
<accession>A0A382MNV7</accession>
<evidence type="ECO:0000256" key="2">
    <source>
        <dbReference type="SAM" id="MobiDB-lite"/>
    </source>
</evidence>
<dbReference type="InterPro" id="IPR011344">
    <property type="entry name" value="ssDNA-bd"/>
</dbReference>
<dbReference type="HAMAP" id="MF_00984">
    <property type="entry name" value="SSB"/>
    <property type="match status" value="1"/>
</dbReference>
<feature type="compositionally biased region" description="Polar residues" evidence="2">
    <location>
        <begin position="108"/>
        <end position="121"/>
    </location>
</feature>
<organism evidence="3">
    <name type="scientific">marine metagenome</name>
    <dbReference type="NCBI Taxonomy" id="408172"/>
    <lineage>
        <taxon>unclassified sequences</taxon>
        <taxon>metagenomes</taxon>
        <taxon>ecological metagenomes</taxon>
    </lineage>
</organism>
<feature type="compositionally biased region" description="Low complexity" evidence="2">
    <location>
        <begin position="122"/>
        <end position="139"/>
    </location>
</feature>
<dbReference type="AlphaFoldDB" id="A0A382MNV7"/>
<proteinExistence type="inferred from homology"/>
<dbReference type="GO" id="GO:0006260">
    <property type="term" value="P:DNA replication"/>
    <property type="evidence" value="ECO:0007669"/>
    <property type="project" value="InterPro"/>
</dbReference>
<dbReference type="PANTHER" id="PTHR10302">
    <property type="entry name" value="SINGLE-STRANDED DNA-BINDING PROTEIN"/>
    <property type="match status" value="1"/>
</dbReference>
<dbReference type="PIRSF" id="PIRSF002070">
    <property type="entry name" value="SSB"/>
    <property type="match status" value="1"/>
</dbReference>
<protein>
    <recommendedName>
        <fullName evidence="4">Single-stranded DNA-binding protein</fullName>
    </recommendedName>
</protein>
<feature type="region of interest" description="Disordered" evidence="2">
    <location>
        <begin position="105"/>
        <end position="149"/>
    </location>
</feature>
<gene>
    <name evidence="3" type="ORF">METZ01_LOCUS303527</name>
</gene>
<dbReference type="CDD" id="cd04496">
    <property type="entry name" value="SSB_OBF"/>
    <property type="match status" value="1"/>
</dbReference>
<dbReference type="Pfam" id="PF00436">
    <property type="entry name" value="SSB"/>
    <property type="match status" value="1"/>
</dbReference>
<sequence>MTMNKILVIGNLGSDPEMRYTPNGNAVTSFSVATNRRYKTSDGETREETEWFRVNAWNRLGETCNQYLQRGSKVYVEGTLTSGAYLSNDGDPRASLDIRATEVRFLDSRNSGPSNSMNETYSSQSQSQESGQTSQVSGQDGEEFDDLPW</sequence>
<dbReference type="SUPFAM" id="SSF50249">
    <property type="entry name" value="Nucleic acid-binding proteins"/>
    <property type="match status" value="1"/>
</dbReference>
<dbReference type="PROSITE" id="PS50935">
    <property type="entry name" value="SSB"/>
    <property type="match status" value="1"/>
</dbReference>
<dbReference type="Gene3D" id="2.40.50.140">
    <property type="entry name" value="Nucleic acid-binding proteins"/>
    <property type="match status" value="1"/>
</dbReference>
<dbReference type="InterPro" id="IPR000424">
    <property type="entry name" value="Primosome_PriB/ssb"/>
</dbReference>
<dbReference type="PANTHER" id="PTHR10302:SF27">
    <property type="entry name" value="SINGLE-STRANDED DNA-BINDING PROTEIN"/>
    <property type="match status" value="1"/>
</dbReference>
<dbReference type="EMBL" id="UINC01094975">
    <property type="protein sequence ID" value="SVC50673.1"/>
    <property type="molecule type" value="Genomic_DNA"/>
</dbReference>
<evidence type="ECO:0000313" key="3">
    <source>
        <dbReference type="EMBL" id="SVC50673.1"/>
    </source>
</evidence>
<evidence type="ECO:0000256" key="1">
    <source>
        <dbReference type="ARBA" id="ARBA00023125"/>
    </source>
</evidence>